<dbReference type="GO" id="GO:0006508">
    <property type="term" value="P:proteolysis"/>
    <property type="evidence" value="ECO:0007669"/>
    <property type="project" value="UniProtKB-KW"/>
</dbReference>
<dbReference type="AlphaFoldDB" id="A0A8S9Y0K9"/>
<sequence>MTYCCAYGNTSNPLFLTPYVEAGRIDEGRQAAKVPPLLYNIESYSGYLTVNKNYQSNMFFWYFPAEQCAQSAPVALWLQGGPGESSLSGLFFETGPLSINTDSTVSSRNYSWTKDIHMIYIDNPVGTGFSFTRNDAGYVTDQEAVGRDLYAALIQFFQLFPELQSHDFFITGESYAGKYIPALGYTIHSKNPTATLKIKLKGIAIGNGLIDPVHMMKYGNYLVQLGLIDEKGLQHFLELEANIEKAIHSEQYLQATTMFGELFRLLIKEAGHVNVYDYLLQGNSHIRDETLRKFLSQAHVRKRIHVGGLPFNDEDAVQTHLMLDEMKSVKPWFQILLEHYRILLYNGQLDIAVAYPLTVNFIENLQWSGSSEYSTAKRKKWFVGGDLAGYSKSVGNFTELLVLGAGHMVPSDQPERALNLIRKLMFNIPF</sequence>
<dbReference type="InterPro" id="IPR018202">
    <property type="entry name" value="Ser_caboxypep_ser_AS"/>
</dbReference>
<dbReference type="SUPFAM" id="SSF53474">
    <property type="entry name" value="alpha/beta-Hydrolases"/>
    <property type="match status" value="1"/>
</dbReference>
<evidence type="ECO:0000256" key="4">
    <source>
        <dbReference type="ARBA" id="ARBA00022729"/>
    </source>
</evidence>
<keyword evidence="2 7" id="KW-0121">Carboxypeptidase</keyword>
<keyword evidence="4" id="KW-0732">Signal</keyword>
<evidence type="ECO:0000256" key="6">
    <source>
        <dbReference type="ARBA" id="ARBA00023180"/>
    </source>
</evidence>
<keyword evidence="9" id="KW-1185">Reference proteome</keyword>
<dbReference type="PROSITE" id="PS00560">
    <property type="entry name" value="CARBOXYPEPT_SER_HIS"/>
    <property type="match status" value="1"/>
</dbReference>
<accession>A0A8S9Y0K9</accession>
<evidence type="ECO:0000313" key="9">
    <source>
        <dbReference type="Proteomes" id="UP000466442"/>
    </source>
</evidence>
<dbReference type="PROSITE" id="PS00131">
    <property type="entry name" value="CARBOXYPEPT_SER_SER"/>
    <property type="match status" value="1"/>
</dbReference>
<gene>
    <name evidence="8" type="ORF">GE061_011822</name>
</gene>
<evidence type="ECO:0000256" key="3">
    <source>
        <dbReference type="ARBA" id="ARBA00022670"/>
    </source>
</evidence>
<dbReference type="Pfam" id="PF00450">
    <property type="entry name" value="Peptidase_S10"/>
    <property type="match status" value="1"/>
</dbReference>
<dbReference type="PANTHER" id="PTHR11802">
    <property type="entry name" value="SERINE PROTEASE FAMILY S10 SERINE CARBOXYPEPTIDASE"/>
    <property type="match status" value="1"/>
</dbReference>
<evidence type="ECO:0000256" key="5">
    <source>
        <dbReference type="ARBA" id="ARBA00022801"/>
    </source>
</evidence>
<dbReference type="Proteomes" id="UP000466442">
    <property type="component" value="Unassembled WGS sequence"/>
</dbReference>
<comment type="caution">
    <text evidence="8">The sequence shown here is derived from an EMBL/GenBank/DDBJ whole genome shotgun (WGS) entry which is preliminary data.</text>
</comment>
<dbReference type="InterPro" id="IPR001563">
    <property type="entry name" value="Peptidase_S10"/>
</dbReference>
<dbReference type="PANTHER" id="PTHR11802:SF472">
    <property type="entry name" value="SERINE CARBOXYPEPTIDASE CPVL-RELATED"/>
    <property type="match status" value="1"/>
</dbReference>
<evidence type="ECO:0000256" key="2">
    <source>
        <dbReference type="ARBA" id="ARBA00022645"/>
    </source>
</evidence>
<dbReference type="PRINTS" id="PR00724">
    <property type="entry name" value="CRBOXYPTASEC"/>
</dbReference>
<evidence type="ECO:0000256" key="7">
    <source>
        <dbReference type="RuleBase" id="RU361156"/>
    </source>
</evidence>
<dbReference type="InterPro" id="IPR029058">
    <property type="entry name" value="AB_hydrolase_fold"/>
</dbReference>
<keyword evidence="3 7" id="KW-0645">Protease</keyword>
<evidence type="ECO:0000256" key="1">
    <source>
        <dbReference type="ARBA" id="ARBA00009431"/>
    </source>
</evidence>
<keyword evidence="6" id="KW-0325">Glycoprotein</keyword>
<protein>
    <recommendedName>
        <fullName evidence="7">Carboxypeptidase</fullName>
        <ecNumber evidence="7">3.4.16.-</ecNumber>
    </recommendedName>
</protein>
<dbReference type="Gene3D" id="3.40.50.1820">
    <property type="entry name" value="alpha/beta hydrolase"/>
    <property type="match status" value="1"/>
</dbReference>
<dbReference type="InterPro" id="IPR033124">
    <property type="entry name" value="Ser_caboxypep_his_AS"/>
</dbReference>
<comment type="similarity">
    <text evidence="1 7">Belongs to the peptidase S10 family.</text>
</comment>
<keyword evidence="5 7" id="KW-0378">Hydrolase</keyword>
<reference evidence="8" key="1">
    <citation type="journal article" date="2021" name="Mol. Ecol. Resour.">
        <title>Apolygus lucorum genome provides insights into omnivorousness and mesophyll feeding.</title>
        <authorList>
            <person name="Liu Y."/>
            <person name="Liu H."/>
            <person name="Wang H."/>
            <person name="Huang T."/>
            <person name="Liu B."/>
            <person name="Yang B."/>
            <person name="Yin L."/>
            <person name="Li B."/>
            <person name="Zhang Y."/>
            <person name="Zhang S."/>
            <person name="Jiang F."/>
            <person name="Zhang X."/>
            <person name="Ren Y."/>
            <person name="Wang B."/>
            <person name="Wang S."/>
            <person name="Lu Y."/>
            <person name="Wu K."/>
            <person name="Fan W."/>
            <person name="Wang G."/>
        </authorList>
    </citation>
    <scope>NUCLEOTIDE SEQUENCE</scope>
    <source>
        <strain evidence="8">12Hb</strain>
    </source>
</reference>
<proteinExistence type="inferred from homology"/>
<dbReference type="GO" id="GO:0004185">
    <property type="term" value="F:serine-type carboxypeptidase activity"/>
    <property type="evidence" value="ECO:0007669"/>
    <property type="project" value="UniProtKB-UniRule"/>
</dbReference>
<dbReference type="EMBL" id="WIXP02000003">
    <property type="protein sequence ID" value="KAF6214091.1"/>
    <property type="molecule type" value="Genomic_DNA"/>
</dbReference>
<dbReference type="FunFam" id="3.40.50.1820:FF:000096">
    <property type="entry name" value="Carboxypeptidase vitellogenic-like"/>
    <property type="match status" value="1"/>
</dbReference>
<dbReference type="OrthoDB" id="443318at2759"/>
<dbReference type="EC" id="3.4.16.-" evidence="7"/>
<evidence type="ECO:0000313" key="8">
    <source>
        <dbReference type="EMBL" id="KAF6214091.1"/>
    </source>
</evidence>
<organism evidence="8 9">
    <name type="scientific">Apolygus lucorum</name>
    <name type="common">Small green plant bug</name>
    <name type="synonym">Lygocoris lucorum</name>
    <dbReference type="NCBI Taxonomy" id="248454"/>
    <lineage>
        <taxon>Eukaryota</taxon>
        <taxon>Metazoa</taxon>
        <taxon>Ecdysozoa</taxon>
        <taxon>Arthropoda</taxon>
        <taxon>Hexapoda</taxon>
        <taxon>Insecta</taxon>
        <taxon>Pterygota</taxon>
        <taxon>Neoptera</taxon>
        <taxon>Paraneoptera</taxon>
        <taxon>Hemiptera</taxon>
        <taxon>Heteroptera</taxon>
        <taxon>Panheteroptera</taxon>
        <taxon>Cimicomorpha</taxon>
        <taxon>Miridae</taxon>
        <taxon>Mirini</taxon>
        <taxon>Apolygus</taxon>
    </lineage>
</organism>
<name>A0A8S9Y0K9_APOLU</name>